<organism evidence="2 3">
    <name type="scientific">Mycena chlorophos</name>
    <name type="common">Agaric fungus</name>
    <name type="synonym">Agaricus chlorophos</name>
    <dbReference type="NCBI Taxonomy" id="658473"/>
    <lineage>
        <taxon>Eukaryota</taxon>
        <taxon>Fungi</taxon>
        <taxon>Dikarya</taxon>
        <taxon>Basidiomycota</taxon>
        <taxon>Agaricomycotina</taxon>
        <taxon>Agaricomycetes</taxon>
        <taxon>Agaricomycetidae</taxon>
        <taxon>Agaricales</taxon>
        <taxon>Marasmiineae</taxon>
        <taxon>Mycenaceae</taxon>
        <taxon>Mycena</taxon>
    </lineage>
</organism>
<dbReference type="PROSITE" id="PS50181">
    <property type="entry name" value="FBOX"/>
    <property type="match status" value="1"/>
</dbReference>
<dbReference type="SUPFAM" id="SSF81383">
    <property type="entry name" value="F-box domain"/>
    <property type="match status" value="1"/>
</dbReference>
<name>A0ABQ0MCV5_MYCCL</name>
<sequence length="469" mass="51968">MNAQFELPNELWAEVFGYLPPTELTNVHLTSRRFYALSHPVFFRSLVLDPDHHAMLGNRDFIGVLERYTAPHIRKNVRELTVSFRFGRLTRTQRARGVSVPLKGPMLESLQCFKHLRVLQCAFRNAETVDMATLGFSALPFLDKLTLSGCSLVCPASPTAQRIRVGHFAYTGIPRMEHLLRERRSHPDTGNESDSGVFRSFLSFLDPHTLHTLTLIPSFDVSPGAWLALDHDLYETFTELRKVDVTVDGPFLAPVRNFVEALPNVRDLILHGAFRNVREPSFSGAVFHPEAEAARSTGSLRSYTGPAEYLPIFAAGAPALTRVEITSASCFCHIRGALTQIPTQHMTQLSLVLPLGHIHEWIDADEPIASRLGEEGRTVADFFAWFPKLERLALKVTDNAAACDDEDGDNLDAFDVQLDSQLAIDVRGALSTIVRSVGVGVGVVVHWDVAERTAAVLPDLAELLAELSS</sequence>
<dbReference type="Gene3D" id="1.20.1280.50">
    <property type="match status" value="1"/>
</dbReference>
<dbReference type="EMBL" id="DF849994">
    <property type="protein sequence ID" value="GAT61168.1"/>
    <property type="molecule type" value="Genomic_DNA"/>
</dbReference>
<protein>
    <recommendedName>
        <fullName evidence="1">F-box domain-containing protein</fullName>
    </recommendedName>
</protein>
<dbReference type="Proteomes" id="UP000815677">
    <property type="component" value="Unassembled WGS sequence"/>
</dbReference>
<evidence type="ECO:0000259" key="1">
    <source>
        <dbReference type="PROSITE" id="PS50181"/>
    </source>
</evidence>
<evidence type="ECO:0000313" key="3">
    <source>
        <dbReference type="Proteomes" id="UP000815677"/>
    </source>
</evidence>
<accession>A0ABQ0MCV5</accession>
<gene>
    <name evidence="2" type="ORF">MCHLO_17218</name>
</gene>
<keyword evidence="3" id="KW-1185">Reference proteome</keyword>
<reference evidence="2" key="1">
    <citation type="submission" date="2014-09" db="EMBL/GenBank/DDBJ databases">
        <title>Genome sequence of the luminous mushroom Mycena chlorophos for searching fungal bioluminescence genes.</title>
        <authorList>
            <person name="Tanaka Y."/>
            <person name="Kasuga D."/>
            <person name="Oba Y."/>
            <person name="Hase S."/>
            <person name="Sato K."/>
            <person name="Oba Y."/>
            <person name="Sakakibara Y."/>
        </authorList>
    </citation>
    <scope>NUCLEOTIDE SEQUENCE</scope>
</reference>
<dbReference type="InterPro" id="IPR036047">
    <property type="entry name" value="F-box-like_dom_sf"/>
</dbReference>
<feature type="domain" description="F-box" evidence="1">
    <location>
        <begin position="1"/>
        <end position="46"/>
    </location>
</feature>
<dbReference type="InterPro" id="IPR001810">
    <property type="entry name" value="F-box_dom"/>
</dbReference>
<evidence type="ECO:0000313" key="2">
    <source>
        <dbReference type="EMBL" id="GAT61168.1"/>
    </source>
</evidence>
<proteinExistence type="predicted"/>
<dbReference type="Pfam" id="PF12937">
    <property type="entry name" value="F-box-like"/>
    <property type="match status" value="1"/>
</dbReference>